<accession>A0A562K553</accession>
<dbReference type="OrthoDB" id="2679997at2"/>
<evidence type="ECO:0000313" key="2">
    <source>
        <dbReference type="Proteomes" id="UP000318667"/>
    </source>
</evidence>
<protein>
    <submittedName>
        <fullName evidence="1">Uncharacterized protein</fullName>
    </submittedName>
</protein>
<dbReference type="RefSeq" id="WP_144538683.1">
    <property type="nucleotide sequence ID" value="NZ_CBCSDC010000029.1"/>
</dbReference>
<comment type="caution">
    <text evidence="1">The sequence shown here is derived from an EMBL/GenBank/DDBJ whole genome shotgun (WGS) entry which is preliminary data.</text>
</comment>
<name>A0A562K553_9BACI</name>
<evidence type="ECO:0000313" key="1">
    <source>
        <dbReference type="EMBL" id="TWH90562.1"/>
    </source>
</evidence>
<dbReference type="GeneID" id="65401314"/>
<dbReference type="Proteomes" id="UP000318667">
    <property type="component" value="Unassembled WGS sequence"/>
</dbReference>
<reference evidence="1 2" key="1">
    <citation type="journal article" date="2015" name="Stand. Genomic Sci.">
        <title>Genomic Encyclopedia of Bacterial and Archaeal Type Strains, Phase III: the genomes of soil and plant-associated and newly described type strains.</title>
        <authorList>
            <person name="Whitman W.B."/>
            <person name="Woyke T."/>
            <person name="Klenk H.P."/>
            <person name="Zhou Y."/>
            <person name="Lilburn T.G."/>
            <person name="Beck B.J."/>
            <person name="De Vos P."/>
            <person name="Vandamme P."/>
            <person name="Eisen J.A."/>
            <person name="Garrity G."/>
            <person name="Hugenholtz P."/>
            <person name="Kyrpides N.C."/>
        </authorList>
    </citation>
    <scope>NUCLEOTIDE SEQUENCE [LARGE SCALE GENOMIC DNA]</scope>
    <source>
        <strain evidence="1 2">CGMCC 1.10115</strain>
    </source>
</reference>
<proteinExistence type="predicted"/>
<dbReference type="AlphaFoldDB" id="A0A562K553"/>
<gene>
    <name evidence="1" type="ORF">IQ19_00005</name>
</gene>
<dbReference type="EMBL" id="VLKI01000001">
    <property type="protein sequence ID" value="TWH90562.1"/>
    <property type="molecule type" value="Genomic_DNA"/>
</dbReference>
<sequence>MFWKKKDPLKAEGIAWFSYSLMLPDKAEEDEDITVIGNLGIRNTGTETLSNPIICIRIKPPKNVRLGGKIGSVSHTALMIDGSNSEAWVYIDDDWKEKALESGEHWLKPYNSRLIETGMNLNFAYELRISSHAEETFSIVEGFFYCDEIKNGFSALNSISVNF</sequence>
<organism evidence="1 2">
    <name type="scientific">Cytobacillus oceanisediminis</name>
    <dbReference type="NCBI Taxonomy" id="665099"/>
    <lineage>
        <taxon>Bacteria</taxon>
        <taxon>Bacillati</taxon>
        <taxon>Bacillota</taxon>
        <taxon>Bacilli</taxon>
        <taxon>Bacillales</taxon>
        <taxon>Bacillaceae</taxon>
        <taxon>Cytobacillus</taxon>
    </lineage>
</organism>
<keyword evidence="2" id="KW-1185">Reference proteome</keyword>